<proteinExistence type="predicted"/>
<dbReference type="InterPro" id="IPR023214">
    <property type="entry name" value="HAD_sf"/>
</dbReference>
<dbReference type="Proteomes" id="UP000887023">
    <property type="component" value="Chromosome"/>
</dbReference>
<dbReference type="PIRSF" id="PIRSF030802">
    <property type="entry name" value="UCP030802"/>
    <property type="match status" value="1"/>
</dbReference>
<dbReference type="Gene3D" id="3.40.50.1000">
    <property type="entry name" value="HAD superfamily/HAD-like"/>
    <property type="match status" value="1"/>
</dbReference>
<accession>A0ABX8SBZ1</accession>
<dbReference type="EMBL" id="CP079105">
    <property type="protein sequence ID" value="QXQ14105.1"/>
    <property type="molecule type" value="Genomic_DNA"/>
</dbReference>
<evidence type="ECO:0000313" key="1">
    <source>
        <dbReference type="EMBL" id="QXQ14105.1"/>
    </source>
</evidence>
<keyword evidence="1" id="KW-0378">Hydrolase</keyword>
<organism evidence="1 2">
    <name type="scientific">Skermania pinensis</name>
    <dbReference type="NCBI Taxonomy" id="39122"/>
    <lineage>
        <taxon>Bacteria</taxon>
        <taxon>Bacillati</taxon>
        <taxon>Actinomycetota</taxon>
        <taxon>Actinomycetes</taxon>
        <taxon>Mycobacteriales</taxon>
        <taxon>Gordoniaceae</taxon>
        <taxon>Skermania</taxon>
    </lineage>
</organism>
<dbReference type="InterPro" id="IPR036412">
    <property type="entry name" value="HAD-like_sf"/>
</dbReference>
<gene>
    <name evidence="1" type="ORF">KV203_01205</name>
</gene>
<reference evidence="1" key="1">
    <citation type="submission" date="2021-07" db="EMBL/GenBank/DDBJ databases">
        <title>Candidatus Kaistella beijingensis sp. nov. isolated from a municipal wastewater treatment plant is involved in sludge foaming.</title>
        <authorList>
            <person name="Song Y."/>
            <person name="Liu S.-J."/>
        </authorList>
    </citation>
    <scope>NUCLEOTIDE SEQUENCE</scope>
    <source>
        <strain evidence="1">DSM 43998</strain>
    </source>
</reference>
<keyword evidence="2" id="KW-1185">Reference proteome</keyword>
<evidence type="ECO:0000313" key="2">
    <source>
        <dbReference type="Proteomes" id="UP000887023"/>
    </source>
</evidence>
<dbReference type="SUPFAM" id="SSF56784">
    <property type="entry name" value="HAD-like"/>
    <property type="match status" value="1"/>
</dbReference>
<protein>
    <submittedName>
        <fullName evidence="1">HAD family hydrolase</fullName>
    </submittedName>
</protein>
<name>A0ABX8SBZ1_9ACTN</name>
<sequence length="271" mass="29210">MTLVATDLDRTLIYSRAAAGEHDGTDLYCVELYDGAPLSFMTERATALLSVLAGRITVLPTTTRTIAQFRRIALPGAPWRYAVTTNGGHILVDGKPDVCWHAQVETAAQAGGASLTEVERALRNRVDESWVDALRTADGLFCYAVVRSAAVPPDFLAEWSAWCAEIGWNASQQGRKIYTMPDVVCKSRAVAEVRRRLITDGTLPATAPLLAAGDGALDADLLAGADAAIRPRHGELHELAWTHPGLSITEGSGIRAGEEILDWFTQRSAID</sequence>
<dbReference type="InterPro" id="IPR024197">
    <property type="entry name" value="TPP-like"/>
</dbReference>
<dbReference type="GO" id="GO:0016787">
    <property type="term" value="F:hydrolase activity"/>
    <property type="evidence" value="ECO:0007669"/>
    <property type="project" value="UniProtKB-KW"/>
</dbReference>
<dbReference type="RefSeq" id="WP_066467025.1">
    <property type="nucleotide sequence ID" value="NZ_CBCRUZ010000010.1"/>
</dbReference>